<name>A0ABD6EKG9_9BILA</name>
<evidence type="ECO:0000313" key="2">
    <source>
        <dbReference type="Proteomes" id="UP001608902"/>
    </source>
</evidence>
<organism evidence="1 2">
    <name type="scientific">Gnathostoma spinigerum</name>
    <dbReference type="NCBI Taxonomy" id="75299"/>
    <lineage>
        <taxon>Eukaryota</taxon>
        <taxon>Metazoa</taxon>
        <taxon>Ecdysozoa</taxon>
        <taxon>Nematoda</taxon>
        <taxon>Chromadorea</taxon>
        <taxon>Rhabditida</taxon>
        <taxon>Spirurina</taxon>
        <taxon>Gnathostomatomorpha</taxon>
        <taxon>Gnathostomatoidea</taxon>
        <taxon>Gnathostomatidae</taxon>
        <taxon>Gnathostoma</taxon>
    </lineage>
</organism>
<sequence>MALIESLQMQEELDECEGVDYREMTRCIQNGIDDVYDRPYRALETMENCCSSLKITKWCRWACNSAIYSPTLSDDDRTKRLEYFCQYQSTAEKRYQSGKNSEKAERKCAVNGR</sequence>
<proteinExistence type="predicted"/>
<dbReference type="EMBL" id="JBGFUD010005584">
    <property type="protein sequence ID" value="MFH4980465.1"/>
    <property type="molecule type" value="Genomic_DNA"/>
</dbReference>
<reference evidence="1 2" key="1">
    <citation type="submission" date="2024-08" db="EMBL/GenBank/DDBJ databases">
        <title>Gnathostoma spinigerum genome.</title>
        <authorList>
            <person name="Gonzalez-Bertolin B."/>
            <person name="Monzon S."/>
            <person name="Zaballos A."/>
            <person name="Jimenez P."/>
            <person name="Dekumyoy P."/>
            <person name="Varona S."/>
            <person name="Cuesta I."/>
            <person name="Sumanam S."/>
            <person name="Adisakwattana P."/>
            <person name="Gasser R.B."/>
            <person name="Hernandez-Gonzalez A."/>
            <person name="Young N.D."/>
            <person name="Perteguer M.J."/>
        </authorList>
    </citation>
    <scope>NUCLEOTIDE SEQUENCE [LARGE SCALE GENOMIC DNA]</scope>
    <source>
        <strain evidence="1">AL3</strain>
        <tissue evidence="1">Liver</tissue>
    </source>
</reference>
<protein>
    <submittedName>
        <fullName evidence="1">Uncharacterized protein</fullName>
    </submittedName>
</protein>
<dbReference type="AlphaFoldDB" id="A0ABD6EKG9"/>
<evidence type="ECO:0000313" key="1">
    <source>
        <dbReference type="EMBL" id="MFH4980465.1"/>
    </source>
</evidence>
<gene>
    <name evidence="1" type="ORF">AB6A40_007174</name>
</gene>
<comment type="caution">
    <text evidence="1">The sequence shown here is derived from an EMBL/GenBank/DDBJ whole genome shotgun (WGS) entry which is preliminary data.</text>
</comment>
<accession>A0ABD6EKG9</accession>
<keyword evidence="2" id="KW-1185">Reference proteome</keyword>
<dbReference type="Proteomes" id="UP001608902">
    <property type="component" value="Unassembled WGS sequence"/>
</dbReference>